<sequence>MFNCSQINLKRTVNKTSEDLEDLEDLEEHQQQQQEVTEKKKSCPQRVETMQRRRVFSQRAAAVTLCVLLFMATQQVCAAPPPQVRSSSVHSPDAHGVPAVRRVARMTPLWRIMNKVDTAPTARARCLKSSTTERTPARTTSEFANGQREKHQQEVHGRRNSPPDYDNLVESFYTVLPPLVSVDTSTRNHLIREIPKSDELV</sequence>
<keyword evidence="3" id="KW-1185">Reference proteome</keyword>
<protein>
    <submittedName>
        <fullName evidence="2">Uncharacterized protein</fullName>
    </submittedName>
</protein>
<evidence type="ECO:0000313" key="2">
    <source>
        <dbReference type="EMBL" id="KAG7496563.1"/>
    </source>
</evidence>
<proteinExistence type="predicted"/>
<gene>
    <name evidence="2" type="ORF">JOB18_021296</name>
</gene>
<feature type="compositionally biased region" description="Basic and acidic residues" evidence="1">
    <location>
        <begin position="147"/>
        <end position="157"/>
    </location>
</feature>
<reference evidence="2 3" key="1">
    <citation type="journal article" date="2021" name="Sci. Rep.">
        <title>Chromosome anchoring in Senegalese sole (Solea senegalensis) reveals sex-associated markers and genome rearrangements in flatfish.</title>
        <authorList>
            <person name="Guerrero-Cozar I."/>
            <person name="Gomez-Garrido J."/>
            <person name="Berbel C."/>
            <person name="Martinez-Blanch J.F."/>
            <person name="Alioto T."/>
            <person name="Claros M.G."/>
            <person name="Gagnaire P.A."/>
            <person name="Manchado M."/>
        </authorList>
    </citation>
    <scope>NUCLEOTIDE SEQUENCE [LARGE SCALE GENOMIC DNA]</scope>
    <source>
        <strain evidence="2">Sse05_10M</strain>
    </source>
</reference>
<evidence type="ECO:0000313" key="3">
    <source>
        <dbReference type="Proteomes" id="UP000693946"/>
    </source>
</evidence>
<feature type="region of interest" description="Disordered" evidence="1">
    <location>
        <begin position="15"/>
        <end position="40"/>
    </location>
</feature>
<dbReference type="EMBL" id="JAGKHQ010000015">
    <property type="protein sequence ID" value="KAG7496563.1"/>
    <property type="molecule type" value="Genomic_DNA"/>
</dbReference>
<name>A0AAV6QUC5_SOLSE</name>
<evidence type="ECO:0000256" key="1">
    <source>
        <dbReference type="SAM" id="MobiDB-lite"/>
    </source>
</evidence>
<feature type="compositionally biased region" description="Polar residues" evidence="1">
    <location>
        <begin position="128"/>
        <end position="144"/>
    </location>
</feature>
<dbReference type="AlphaFoldDB" id="A0AAV6QUC5"/>
<dbReference type="Proteomes" id="UP000693946">
    <property type="component" value="Linkage Group LG3"/>
</dbReference>
<organism evidence="2 3">
    <name type="scientific">Solea senegalensis</name>
    <name type="common">Senegalese sole</name>
    <dbReference type="NCBI Taxonomy" id="28829"/>
    <lineage>
        <taxon>Eukaryota</taxon>
        <taxon>Metazoa</taxon>
        <taxon>Chordata</taxon>
        <taxon>Craniata</taxon>
        <taxon>Vertebrata</taxon>
        <taxon>Euteleostomi</taxon>
        <taxon>Actinopterygii</taxon>
        <taxon>Neopterygii</taxon>
        <taxon>Teleostei</taxon>
        <taxon>Neoteleostei</taxon>
        <taxon>Acanthomorphata</taxon>
        <taxon>Carangaria</taxon>
        <taxon>Pleuronectiformes</taxon>
        <taxon>Pleuronectoidei</taxon>
        <taxon>Soleidae</taxon>
        <taxon>Solea</taxon>
    </lineage>
</organism>
<accession>A0AAV6QUC5</accession>
<feature type="region of interest" description="Disordered" evidence="1">
    <location>
        <begin position="127"/>
        <end position="163"/>
    </location>
</feature>
<comment type="caution">
    <text evidence="2">The sequence shown here is derived from an EMBL/GenBank/DDBJ whole genome shotgun (WGS) entry which is preliminary data.</text>
</comment>